<feature type="transmembrane region" description="Helical" evidence="8">
    <location>
        <begin position="25"/>
        <end position="43"/>
    </location>
</feature>
<evidence type="ECO:0000256" key="4">
    <source>
        <dbReference type="ARBA" id="ARBA00022989"/>
    </source>
</evidence>
<dbReference type="InterPro" id="IPR023299">
    <property type="entry name" value="ATPase_P-typ_cyto_dom_N"/>
</dbReference>
<dbReference type="Gene3D" id="3.40.50.1000">
    <property type="entry name" value="HAD superfamily/HAD-like"/>
    <property type="match status" value="1"/>
</dbReference>
<reference evidence="10 11" key="1">
    <citation type="submission" date="2018-10" db="EMBL/GenBank/DDBJ databases">
        <title>Draft genome sequence of Aquitalea MWU14-2217 isolated from a wild cranberry bog in Provincetown, Massachusetts.</title>
        <authorList>
            <person name="Ebadzadsahrai G."/>
            <person name="Soby S."/>
        </authorList>
    </citation>
    <scope>NUCLEOTIDE SEQUENCE [LARGE SCALE GENOMIC DNA]</scope>
    <source>
        <strain evidence="10 11">MWU14-2217</strain>
    </source>
</reference>
<dbReference type="Proteomes" id="UP000274139">
    <property type="component" value="Unassembled WGS sequence"/>
</dbReference>
<feature type="transmembrane region" description="Helical" evidence="8">
    <location>
        <begin position="253"/>
        <end position="270"/>
    </location>
</feature>
<keyword evidence="10" id="KW-0378">Hydrolase</keyword>
<keyword evidence="4 8" id="KW-1133">Transmembrane helix</keyword>
<feature type="transmembrane region" description="Helical" evidence="8">
    <location>
        <begin position="276"/>
        <end position="305"/>
    </location>
</feature>
<dbReference type="Gene3D" id="3.40.1110.10">
    <property type="entry name" value="Calcium-transporting ATPase, cytoplasmic domain N"/>
    <property type="match status" value="1"/>
</dbReference>
<dbReference type="PANTHER" id="PTHR48085:SF5">
    <property type="entry name" value="CADMIUM_ZINC-TRANSPORTING ATPASE HMA4-RELATED"/>
    <property type="match status" value="1"/>
</dbReference>
<dbReference type="InterPro" id="IPR023298">
    <property type="entry name" value="ATPase_P-typ_TM_dom_sf"/>
</dbReference>
<comment type="catalytic activity">
    <reaction evidence="7">
        <text>Zn(2+)(in) + ATP + H2O = Zn(2+)(out) + ADP + phosphate + H(+)</text>
        <dbReference type="Rhea" id="RHEA:20621"/>
        <dbReference type="ChEBI" id="CHEBI:15377"/>
        <dbReference type="ChEBI" id="CHEBI:15378"/>
        <dbReference type="ChEBI" id="CHEBI:29105"/>
        <dbReference type="ChEBI" id="CHEBI:30616"/>
        <dbReference type="ChEBI" id="CHEBI:43474"/>
        <dbReference type="ChEBI" id="CHEBI:456216"/>
        <dbReference type="EC" id="7.2.2.12"/>
    </reaction>
</comment>
<dbReference type="NCBIfam" id="TIGR01494">
    <property type="entry name" value="ATPase_P-type"/>
    <property type="match status" value="1"/>
</dbReference>
<dbReference type="EMBL" id="RFAR01000011">
    <property type="protein sequence ID" value="RMD00991.1"/>
    <property type="molecule type" value="Genomic_DNA"/>
</dbReference>
<keyword evidence="3 8" id="KW-0812">Transmembrane</keyword>
<evidence type="ECO:0000256" key="8">
    <source>
        <dbReference type="RuleBase" id="RU362081"/>
    </source>
</evidence>
<dbReference type="AlphaFoldDB" id="A0A454JM13"/>
<dbReference type="PANTHER" id="PTHR48085">
    <property type="entry name" value="CADMIUM/ZINC-TRANSPORTING ATPASE HMA2-RELATED"/>
    <property type="match status" value="1"/>
</dbReference>
<evidence type="ECO:0000256" key="5">
    <source>
        <dbReference type="ARBA" id="ARBA00023136"/>
    </source>
</evidence>
<evidence type="ECO:0000313" key="10">
    <source>
        <dbReference type="EMBL" id="RMD00991.1"/>
    </source>
</evidence>
<dbReference type="PRINTS" id="PR00119">
    <property type="entry name" value="CATATPASE"/>
</dbReference>
<comment type="caution">
    <text evidence="10">The sequence shown here is derived from an EMBL/GenBank/DDBJ whole genome shotgun (WGS) entry which is preliminary data.</text>
</comment>
<dbReference type="GO" id="GO:0005524">
    <property type="term" value="F:ATP binding"/>
    <property type="evidence" value="ECO:0007669"/>
    <property type="project" value="UniProtKB-UniRule"/>
</dbReference>
<comment type="similarity">
    <text evidence="2 8">Belongs to the cation transport ATPase (P-type) (TC 3.A.3) family. Type IB subfamily.</text>
</comment>
<dbReference type="SUPFAM" id="SSF81665">
    <property type="entry name" value="Calcium ATPase, transmembrane domain M"/>
    <property type="match status" value="1"/>
</dbReference>
<organism evidence="10 11">
    <name type="scientific">Aquitalea palustris</name>
    <dbReference type="NCBI Taxonomy" id="2480983"/>
    <lineage>
        <taxon>Bacteria</taxon>
        <taxon>Pseudomonadati</taxon>
        <taxon>Pseudomonadota</taxon>
        <taxon>Betaproteobacteria</taxon>
        <taxon>Neisseriales</taxon>
        <taxon>Chromobacteriaceae</taxon>
        <taxon>Aquitalea</taxon>
    </lineage>
</organism>
<keyword evidence="8" id="KW-0067">ATP-binding</keyword>
<evidence type="ECO:0000256" key="7">
    <source>
        <dbReference type="ARBA" id="ARBA00047308"/>
    </source>
</evidence>
<dbReference type="SUPFAM" id="SSF81653">
    <property type="entry name" value="Calcium ATPase, transduction domain A"/>
    <property type="match status" value="1"/>
</dbReference>
<gene>
    <name evidence="10" type="primary">cadA</name>
    <name evidence="10" type="ORF">EAY64_03725</name>
</gene>
<dbReference type="NCBIfam" id="TIGR01512">
    <property type="entry name" value="ATPase-IB2_Cd"/>
    <property type="match status" value="1"/>
</dbReference>
<dbReference type="GO" id="GO:0015086">
    <property type="term" value="F:cadmium ion transmembrane transporter activity"/>
    <property type="evidence" value="ECO:0007669"/>
    <property type="project" value="TreeGrafter"/>
</dbReference>
<dbReference type="EC" id="7.2.2.12" evidence="6"/>
<feature type="transmembrane region" description="Helical" evidence="8">
    <location>
        <begin position="50"/>
        <end position="68"/>
    </location>
</feature>
<dbReference type="InterPro" id="IPR051014">
    <property type="entry name" value="Cation_Transport_ATPase_IB"/>
</dbReference>
<dbReference type="SUPFAM" id="SSF56784">
    <property type="entry name" value="HAD-like"/>
    <property type="match status" value="1"/>
</dbReference>
<dbReference type="InterPro" id="IPR008250">
    <property type="entry name" value="ATPase_P-typ_transduc_dom_A_sf"/>
</dbReference>
<evidence type="ECO:0000256" key="2">
    <source>
        <dbReference type="ARBA" id="ARBA00006024"/>
    </source>
</evidence>
<dbReference type="NCBIfam" id="TIGR01525">
    <property type="entry name" value="ATPase-IB_hvy"/>
    <property type="match status" value="1"/>
</dbReference>
<protein>
    <recommendedName>
        <fullName evidence="6">P-type Zn(2+) transporter</fullName>
        <ecNumber evidence="6">7.2.2.12</ecNumber>
    </recommendedName>
</protein>
<dbReference type="GO" id="GO:0016463">
    <property type="term" value="F:P-type zinc transporter activity"/>
    <property type="evidence" value="ECO:0007669"/>
    <property type="project" value="UniProtKB-EC"/>
</dbReference>
<feature type="domain" description="P-type ATPase A" evidence="9">
    <location>
        <begin position="138"/>
        <end position="235"/>
    </location>
</feature>
<evidence type="ECO:0000313" key="11">
    <source>
        <dbReference type="Proteomes" id="UP000274139"/>
    </source>
</evidence>
<keyword evidence="8" id="KW-0547">Nucleotide-binding</keyword>
<dbReference type="Gene3D" id="2.70.150.10">
    <property type="entry name" value="Calcium-transporting ATPase, cytoplasmic transduction domain A"/>
    <property type="match status" value="1"/>
</dbReference>
<proteinExistence type="inferred from homology"/>
<accession>A0A454JM13</accession>
<dbReference type="Pfam" id="PF00122">
    <property type="entry name" value="E1-E2_ATPase"/>
    <property type="match status" value="1"/>
</dbReference>
<feature type="transmembrane region" description="Helical" evidence="8">
    <location>
        <begin position="575"/>
        <end position="595"/>
    </location>
</feature>
<dbReference type="GO" id="GO:0005886">
    <property type="term" value="C:plasma membrane"/>
    <property type="evidence" value="ECO:0007669"/>
    <property type="project" value="UniProtKB-SubCell"/>
</dbReference>
<name>A0A454JM13_9NEIS</name>
<sequence length="641" mass="65968">MSLCCTPGGKGLLSPAEQQGLGRQLLLAMSAVGLLLLAAYWQFAVDNGSALAQWLTAAAALLMAGPALRAAWRSLQHPDLHGLTDLLVALAIIGAWASGDLLSAALLPILMVLGHVLEERSLLGSQEAIQALSTLTRSRSRRLLADGRHEDVDNSQLRSGDCVEVRPGDRIPADGMVRQGHSSLDTSAITGESLPQDVTSGSQVYAGAVNLQGLLQVEISQVGEQSALGRITALMREAEMAKPPITRLVEGHAGAYLGLVLALAALSWFISRDTQAMLAVLVAACPCALVLATPAAAVAGVAVAARHGILIRGTAFLEELADVSALVIDKTGTLTSGQLSLQRVEVLDAGPGPDIQLLAASLGASSSHPVSRALATLAGTQPLLPLTAVQEMAGMGLQAGTAWGQAVLGRPALLQQMGISHLPPARGAASLVGLALDGRLLAWFHLADTPRPEAAEAMQQLRQLGLQRQLLLTGDHAAAAEPLAQALGIERVVAQVLPAGKLAAVQAEINAGYRPLVVGDGINDSLALKAGAVGIAMGAQAADIAVAAADVVLISKDLRRLATAIRLSRQCRRTLSLNVALGLGWTALLTLLAALGLLGSAGVLLAALLHNLSSLLVMANAGRLLRFQDRLPALAAPAGKT</sequence>
<keyword evidence="11" id="KW-1185">Reference proteome</keyword>
<evidence type="ECO:0000256" key="3">
    <source>
        <dbReference type="ARBA" id="ARBA00022692"/>
    </source>
</evidence>
<evidence type="ECO:0000256" key="1">
    <source>
        <dbReference type="ARBA" id="ARBA00004370"/>
    </source>
</evidence>
<dbReference type="InterPro" id="IPR023214">
    <property type="entry name" value="HAD_sf"/>
</dbReference>
<keyword evidence="8" id="KW-0479">Metal-binding</keyword>
<dbReference type="Pfam" id="PF00702">
    <property type="entry name" value="Hydrolase"/>
    <property type="match status" value="1"/>
</dbReference>
<keyword evidence="8" id="KW-1003">Cell membrane</keyword>
<dbReference type="InterPro" id="IPR018303">
    <property type="entry name" value="ATPase_P-typ_P_site"/>
</dbReference>
<dbReference type="PROSITE" id="PS00154">
    <property type="entry name" value="ATPASE_E1_E2"/>
    <property type="match status" value="1"/>
</dbReference>
<feature type="transmembrane region" description="Helical" evidence="8">
    <location>
        <begin position="88"/>
        <end position="113"/>
    </location>
</feature>
<dbReference type="GO" id="GO:0046872">
    <property type="term" value="F:metal ion binding"/>
    <property type="evidence" value="ECO:0007669"/>
    <property type="project" value="UniProtKB-KW"/>
</dbReference>
<dbReference type="InterPro" id="IPR036412">
    <property type="entry name" value="HAD-like_sf"/>
</dbReference>
<evidence type="ECO:0000259" key="9">
    <source>
        <dbReference type="Pfam" id="PF00122"/>
    </source>
</evidence>
<dbReference type="RefSeq" id="WP_103523449.1">
    <property type="nucleotide sequence ID" value="NZ_JAIZDC010000002.1"/>
</dbReference>
<dbReference type="GO" id="GO:0016887">
    <property type="term" value="F:ATP hydrolysis activity"/>
    <property type="evidence" value="ECO:0007669"/>
    <property type="project" value="InterPro"/>
</dbReference>
<evidence type="ECO:0000256" key="6">
    <source>
        <dbReference type="ARBA" id="ARBA00039097"/>
    </source>
</evidence>
<dbReference type="InterPro" id="IPR059000">
    <property type="entry name" value="ATPase_P-type_domA"/>
</dbReference>
<comment type="subcellular location">
    <subcellularLocation>
        <location evidence="8">Cell membrane</location>
    </subcellularLocation>
    <subcellularLocation>
        <location evidence="1">Membrane</location>
    </subcellularLocation>
</comment>
<keyword evidence="5 8" id="KW-0472">Membrane</keyword>
<feature type="transmembrane region" description="Helical" evidence="8">
    <location>
        <begin position="601"/>
        <end position="621"/>
    </location>
</feature>
<dbReference type="OrthoDB" id="8552908at2"/>
<dbReference type="InterPro" id="IPR001757">
    <property type="entry name" value="P_typ_ATPase"/>
</dbReference>
<dbReference type="InterPro" id="IPR027256">
    <property type="entry name" value="P-typ_ATPase_IB"/>
</dbReference>